<evidence type="ECO:0000313" key="1">
    <source>
        <dbReference type="EMBL" id="QNO51330.1"/>
    </source>
</evidence>
<sequence length="101" mass="11877">MAESAWHNKTRLDIVEFYNNKGYYVDTSHGEGAVPLYFEKVSKATYLADVDMLVMDQERVKYIIEIHDKKLRFLLEDPSHSKRMSFFFHKLGILVPIYSLS</sequence>
<reference evidence="1" key="1">
    <citation type="submission" date="2020-06" db="EMBL/GenBank/DDBJ databases">
        <title>Unique genomic features of the anaerobic methanotrophic archaea.</title>
        <authorList>
            <person name="Chadwick G.L."/>
            <person name="Skennerton C.T."/>
            <person name="Laso-Perez R."/>
            <person name="Leu A.O."/>
            <person name="Speth D.R."/>
            <person name="Yu H."/>
            <person name="Morgan-Lang C."/>
            <person name="Hatzenpichler R."/>
            <person name="Goudeau D."/>
            <person name="Malmstrom R."/>
            <person name="Brazelton W.J."/>
            <person name="Woyke T."/>
            <person name="Hallam S.J."/>
            <person name="Tyson G.W."/>
            <person name="Wegener G."/>
            <person name="Boetius A."/>
            <person name="Orphan V."/>
        </authorList>
    </citation>
    <scope>NUCLEOTIDE SEQUENCE</scope>
</reference>
<organism evidence="1">
    <name type="scientific">Candidatus Methanophagaceae archaeon ANME-1 ERB6</name>
    <dbReference type="NCBI Taxonomy" id="2759912"/>
    <lineage>
        <taxon>Archaea</taxon>
        <taxon>Methanobacteriati</taxon>
        <taxon>Methanobacteriota</taxon>
        <taxon>Stenosarchaea group</taxon>
        <taxon>Methanomicrobia</taxon>
        <taxon>Candidatus Methanophagales</taxon>
        <taxon>Candidatus Methanophagaceae</taxon>
    </lineage>
</organism>
<dbReference type="AlphaFoldDB" id="A0A7G9YTJ6"/>
<gene>
    <name evidence="1" type="ORF">HDBBLJII_00027</name>
</gene>
<proteinExistence type="predicted"/>
<accession>A0A7G9YTJ6</accession>
<protein>
    <submittedName>
        <fullName evidence="1">Uncharacterized protein</fullName>
    </submittedName>
</protein>
<name>A0A7G9YTJ6_9EURY</name>
<dbReference type="EMBL" id="MT631466">
    <property type="protein sequence ID" value="QNO51330.1"/>
    <property type="molecule type" value="Genomic_DNA"/>
</dbReference>